<proteinExistence type="inferred from homology"/>
<keyword evidence="5" id="KW-1003">Cell membrane</keyword>
<dbReference type="GO" id="GO:0015098">
    <property type="term" value="F:molybdate ion transmembrane transporter activity"/>
    <property type="evidence" value="ECO:0007669"/>
    <property type="project" value="UniProtKB-UniRule"/>
</dbReference>
<keyword evidence="9 11" id="KW-1133">Transmembrane helix</keyword>
<dbReference type="InterPro" id="IPR000515">
    <property type="entry name" value="MetI-like"/>
</dbReference>
<evidence type="ECO:0000256" key="8">
    <source>
        <dbReference type="ARBA" id="ARBA00022692"/>
    </source>
</evidence>
<evidence type="ECO:0000256" key="4">
    <source>
        <dbReference type="ARBA" id="ARBA00022448"/>
    </source>
</evidence>
<reference evidence="15" key="1">
    <citation type="submission" date="2016-10" db="EMBL/GenBank/DDBJ databases">
        <authorList>
            <person name="Varghese N."/>
            <person name="Submissions S."/>
        </authorList>
    </citation>
    <scope>NUCLEOTIDE SEQUENCE [LARGE SCALE GENOMIC DNA]</scope>
    <source>
        <strain evidence="15">DSM 11593</strain>
    </source>
</reference>
<dbReference type="GO" id="GO:0005886">
    <property type="term" value="C:plasma membrane"/>
    <property type="evidence" value="ECO:0007669"/>
    <property type="project" value="UniProtKB-SubCell"/>
</dbReference>
<dbReference type="FunFam" id="1.10.3720.10:FF:000018">
    <property type="entry name" value="Molybdenum transport system permease"/>
    <property type="match status" value="1"/>
</dbReference>
<evidence type="ECO:0000256" key="2">
    <source>
        <dbReference type="ARBA" id="ARBA00004429"/>
    </source>
</evidence>
<evidence type="ECO:0000256" key="11">
    <source>
        <dbReference type="RuleBase" id="RU363032"/>
    </source>
</evidence>
<dbReference type="AlphaFoldDB" id="A0A1H6ND15"/>
<dbReference type="RefSeq" id="WP_090849145.1">
    <property type="nucleotide sequence ID" value="NZ_FNXG01000011.1"/>
</dbReference>
<dbReference type="InterPro" id="IPR011867">
    <property type="entry name" value="ModB_ABC"/>
</dbReference>
<evidence type="ECO:0000256" key="3">
    <source>
        <dbReference type="ARBA" id="ARBA00007069"/>
    </source>
</evidence>
<keyword evidence="6 12" id="KW-0500">Molybdenum</keyword>
<dbReference type="Gene3D" id="1.10.3720.10">
    <property type="entry name" value="MetI-like"/>
    <property type="match status" value="1"/>
</dbReference>
<dbReference type="CDD" id="cd06261">
    <property type="entry name" value="TM_PBP2"/>
    <property type="match status" value="1"/>
</dbReference>
<dbReference type="PANTHER" id="PTHR30183">
    <property type="entry name" value="MOLYBDENUM TRANSPORT SYSTEM PERMEASE PROTEIN MODB"/>
    <property type="match status" value="1"/>
</dbReference>
<dbReference type="PROSITE" id="PS50928">
    <property type="entry name" value="ABC_TM1"/>
    <property type="match status" value="1"/>
</dbReference>
<evidence type="ECO:0000256" key="5">
    <source>
        <dbReference type="ARBA" id="ARBA00022475"/>
    </source>
</evidence>
<dbReference type="PANTHER" id="PTHR30183:SF3">
    <property type="entry name" value="MOLYBDENUM TRANSPORT SYSTEM PERMEASE PROTEIN MODB"/>
    <property type="match status" value="1"/>
</dbReference>
<evidence type="ECO:0000256" key="1">
    <source>
        <dbReference type="ARBA" id="ARBA00002949"/>
    </source>
</evidence>
<name>A0A1H6ND15_9RHOB</name>
<feature type="transmembrane region" description="Helical" evidence="11">
    <location>
        <begin position="51"/>
        <end position="73"/>
    </location>
</feature>
<comment type="similarity">
    <text evidence="3 12">Belongs to the binding-protein-dependent transport system permease family. CysTW subfamily.</text>
</comment>
<keyword evidence="7 12" id="KW-0997">Cell inner membrane</keyword>
<comment type="subcellular location">
    <subcellularLocation>
        <location evidence="2 12">Cell inner membrane</location>
        <topology evidence="2 12">Multi-pass membrane protein</topology>
    </subcellularLocation>
    <subcellularLocation>
        <location evidence="11">Cell membrane</location>
        <topology evidence="11">Multi-pass membrane protein</topology>
    </subcellularLocation>
</comment>
<dbReference type="Proteomes" id="UP000199125">
    <property type="component" value="Unassembled WGS sequence"/>
</dbReference>
<keyword evidence="10 11" id="KW-0472">Membrane</keyword>
<evidence type="ECO:0000256" key="12">
    <source>
        <dbReference type="RuleBase" id="RU365097"/>
    </source>
</evidence>
<gene>
    <name evidence="14" type="ORF">SAMN04488075_0039</name>
</gene>
<feature type="transmembrane region" description="Helical" evidence="11">
    <location>
        <begin position="199"/>
        <end position="222"/>
    </location>
</feature>
<dbReference type="InterPro" id="IPR035906">
    <property type="entry name" value="MetI-like_sf"/>
</dbReference>
<organism evidence="14 15">
    <name type="scientific">Paracoccus alkenifer</name>
    <dbReference type="NCBI Taxonomy" id="65735"/>
    <lineage>
        <taxon>Bacteria</taxon>
        <taxon>Pseudomonadati</taxon>
        <taxon>Pseudomonadota</taxon>
        <taxon>Alphaproteobacteria</taxon>
        <taxon>Rhodobacterales</taxon>
        <taxon>Paracoccaceae</taxon>
        <taxon>Paracoccus</taxon>
    </lineage>
</organism>
<evidence type="ECO:0000256" key="6">
    <source>
        <dbReference type="ARBA" id="ARBA00022505"/>
    </source>
</evidence>
<keyword evidence="4 11" id="KW-0813">Transport</keyword>
<feature type="transmembrane region" description="Helical" evidence="11">
    <location>
        <begin position="85"/>
        <end position="106"/>
    </location>
</feature>
<dbReference type="EMBL" id="FNXG01000011">
    <property type="protein sequence ID" value="SEI12981.1"/>
    <property type="molecule type" value="Genomic_DNA"/>
</dbReference>
<feature type="domain" description="ABC transmembrane type-1" evidence="13">
    <location>
        <begin position="13"/>
        <end position="216"/>
    </location>
</feature>
<evidence type="ECO:0000313" key="14">
    <source>
        <dbReference type="EMBL" id="SEI12981.1"/>
    </source>
</evidence>
<dbReference type="Pfam" id="PF00528">
    <property type="entry name" value="BPD_transp_1"/>
    <property type="match status" value="1"/>
</dbReference>
<keyword evidence="15" id="KW-1185">Reference proteome</keyword>
<dbReference type="NCBIfam" id="NF006939">
    <property type="entry name" value="PRK09421.1"/>
    <property type="match status" value="1"/>
</dbReference>
<evidence type="ECO:0000256" key="10">
    <source>
        <dbReference type="ARBA" id="ARBA00023136"/>
    </source>
</evidence>
<dbReference type="NCBIfam" id="TIGR02141">
    <property type="entry name" value="modB_ABC"/>
    <property type="match status" value="1"/>
</dbReference>
<feature type="transmembrane region" description="Helical" evidence="11">
    <location>
        <begin position="136"/>
        <end position="160"/>
    </location>
</feature>
<dbReference type="SUPFAM" id="SSF161098">
    <property type="entry name" value="MetI-like"/>
    <property type="match status" value="1"/>
</dbReference>
<evidence type="ECO:0000256" key="9">
    <source>
        <dbReference type="ARBA" id="ARBA00022989"/>
    </source>
</evidence>
<dbReference type="OrthoDB" id="9774448at2"/>
<sequence length="232" mass="24804">MSDWLSPAEWDALRLSLRVAFWATLASLPPALLVAHALARWRFLGHGLLNGLVHLPLVLPPVVTGYVLLLTLGRRGWLGQYLDQWFGIVFAFRWTGAVVAAAVMSFPLMVRAIRLSVEAVDPRLEQAAGSLGASRAWVWATVTLPLILPGVIAGAILAFAKAMGEFGATITFVSNIPGETQTLPSAIYSFLQVPGGESAAARLALVSVAVAMTALVASEVLARRATRRVQGR</sequence>
<keyword evidence="8 11" id="KW-0812">Transmembrane</keyword>
<feature type="transmembrane region" description="Helical" evidence="11">
    <location>
        <begin position="20"/>
        <end position="39"/>
    </location>
</feature>
<dbReference type="STRING" id="65735.SAMN04488075_0039"/>
<evidence type="ECO:0000259" key="13">
    <source>
        <dbReference type="PROSITE" id="PS50928"/>
    </source>
</evidence>
<evidence type="ECO:0000313" key="15">
    <source>
        <dbReference type="Proteomes" id="UP000199125"/>
    </source>
</evidence>
<comment type="function">
    <text evidence="1 12">Part of the binding-protein-dependent transport system for molybdenum; probably responsible for the translocation of the substrate across the membrane.</text>
</comment>
<protein>
    <recommendedName>
        <fullName evidence="12">Molybdenum transport system permease</fullName>
    </recommendedName>
</protein>
<accession>A0A1H6ND15</accession>
<evidence type="ECO:0000256" key="7">
    <source>
        <dbReference type="ARBA" id="ARBA00022519"/>
    </source>
</evidence>